<feature type="domain" description="M23ase beta-sheet core" evidence="2">
    <location>
        <begin position="169"/>
        <end position="240"/>
    </location>
</feature>
<accession>A0ABY5DAU6</accession>
<organism evidence="3 4">
    <name type="scientific">Nocardiopsis exhalans</name>
    <dbReference type="NCBI Taxonomy" id="163604"/>
    <lineage>
        <taxon>Bacteria</taxon>
        <taxon>Bacillati</taxon>
        <taxon>Actinomycetota</taxon>
        <taxon>Actinomycetes</taxon>
        <taxon>Streptosporangiales</taxon>
        <taxon>Nocardiopsidaceae</taxon>
        <taxon>Nocardiopsis</taxon>
    </lineage>
</organism>
<dbReference type="PANTHER" id="PTHR21666:SF270">
    <property type="entry name" value="MUREIN HYDROLASE ACTIVATOR ENVC"/>
    <property type="match status" value="1"/>
</dbReference>
<feature type="transmembrane region" description="Helical" evidence="1">
    <location>
        <begin position="12"/>
        <end position="29"/>
    </location>
</feature>
<dbReference type="CDD" id="cd12797">
    <property type="entry name" value="M23_peptidase"/>
    <property type="match status" value="1"/>
</dbReference>
<dbReference type="SUPFAM" id="SSF51261">
    <property type="entry name" value="Duplicated hybrid motif"/>
    <property type="match status" value="1"/>
</dbReference>
<proteinExistence type="predicted"/>
<gene>
    <name evidence="3" type="ORF">NE857_07610</name>
</gene>
<dbReference type="InterPro" id="IPR050570">
    <property type="entry name" value="Cell_wall_metabolism_enzyme"/>
</dbReference>
<keyword evidence="1" id="KW-0812">Transmembrane</keyword>
<keyword evidence="1" id="KW-1133">Transmembrane helix</keyword>
<dbReference type="InterPro" id="IPR016047">
    <property type="entry name" value="M23ase_b-sheet_dom"/>
</dbReference>
<name>A0ABY5DAU6_9ACTN</name>
<evidence type="ECO:0000313" key="4">
    <source>
        <dbReference type="Proteomes" id="UP001055940"/>
    </source>
</evidence>
<sequence>MAKTARVLQRLYLLSIPVVFLLLVLRQSLGLSPWWNLAAVVLVGALFAAAATSRAVWHRAERKREAPDPVEVAPPVSGEWTAVNSPADKVPSHGVRGTGQEYAIDVFVDSGRPLVDGWWPVTRRPDDGFPAFGQPILAVADATVVHVSDGQRDHRSRNSYPGLLYLFGEGCVRAFGGVHRIFGNRVVLDLGGGVYAAYAHLKRGSIEVAEGDRVTAGQRIGLCGNSGNSSEPHLHFQLMDHPEIPRATGVPFRWTGVGVPGAGRPFAAAPAPR</sequence>
<evidence type="ECO:0000259" key="2">
    <source>
        <dbReference type="Pfam" id="PF01551"/>
    </source>
</evidence>
<dbReference type="PANTHER" id="PTHR21666">
    <property type="entry name" value="PEPTIDASE-RELATED"/>
    <property type="match status" value="1"/>
</dbReference>
<evidence type="ECO:0000313" key="3">
    <source>
        <dbReference type="EMBL" id="USY21466.1"/>
    </source>
</evidence>
<protein>
    <submittedName>
        <fullName evidence="3">M23 family metallopeptidase</fullName>
    </submittedName>
</protein>
<dbReference type="Proteomes" id="UP001055940">
    <property type="component" value="Chromosome"/>
</dbReference>
<dbReference type="Gene3D" id="2.70.70.10">
    <property type="entry name" value="Glucose Permease (Domain IIA)"/>
    <property type="match status" value="1"/>
</dbReference>
<keyword evidence="1" id="KW-0472">Membrane</keyword>
<feature type="transmembrane region" description="Helical" evidence="1">
    <location>
        <begin position="35"/>
        <end position="57"/>
    </location>
</feature>
<dbReference type="Pfam" id="PF01551">
    <property type="entry name" value="Peptidase_M23"/>
    <property type="match status" value="1"/>
</dbReference>
<dbReference type="InterPro" id="IPR011055">
    <property type="entry name" value="Dup_hybrid_motif"/>
</dbReference>
<keyword evidence="4" id="KW-1185">Reference proteome</keyword>
<evidence type="ECO:0000256" key="1">
    <source>
        <dbReference type="SAM" id="Phobius"/>
    </source>
</evidence>
<reference evidence="3" key="1">
    <citation type="submission" date="2022-06" db="EMBL/GenBank/DDBJ databases">
        <authorList>
            <person name="Ping M."/>
        </authorList>
    </citation>
    <scope>NUCLEOTIDE SEQUENCE</scope>
    <source>
        <strain evidence="3">JCM11759T</strain>
    </source>
</reference>
<dbReference type="EMBL" id="CP099837">
    <property type="protein sequence ID" value="USY21466.1"/>
    <property type="molecule type" value="Genomic_DNA"/>
</dbReference>
<dbReference type="RefSeq" id="WP_254420344.1">
    <property type="nucleotide sequence ID" value="NZ_BAAAJB010000061.1"/>
</dbReference>